<sequence>MAFMTPKARRVFAGAAGIVSALVTVVVIEFVGHSLYPPPGNLDLSDHDAVAAFIRTLPPGAFGFALSAWAFGVFDGTLVATVIARGKSGFYALLVGGVVLLAALANLAVIPHPMWFQVAALVLIGMAALAARLVGQLLMPTQP</sequence>
<proteinExistence type="predicted"/>
<feature type="transmembrane region" description="Helical" evidence="1">
    <location>
        <begin position="90"/>
        <end position="109"/>
    </location>
</feature>
<keyword evidence="1" id="KW-1133">Transmembrane helix</keyword>
<accession>A0A099CTJ8</accession>
<reference evidence="2 3" key="1">
    <citation type="submission" date="2014-09" db="EMBL/GenBank/DDBJ databases">
        <title>Xanthomonadaceae 3.5X direct submission.</title>
        <authorList>
            <person name="Fang T."/>
            <person name="Wang H."/>
        </authorList>
    </citation>
    <scope>NUCLEOTIDE SEQUENCE [LARGE SCALE GENOMIC DNA]</scope>
    <source>
        <strain evidence="2 3">3.5X</strain>
    </source>
</reference>
<evidence type="ECO:0000256" key="1">
    <source>
        <dbReference type="SAM" id="Phobius"/>
    </source>
</evidence>
<gene>
    <name evidence="2" type="ORF">LF63_0112615</name>
</gene>
<comment type="caution">
    <text evidence="2">The sequence shown here is derived from an EMBL/GenBank/DDBJ whole genome shotgun (WGS) entry which is preliminary data.</text>
</comment>
<evidence type="ECO:0000313" key="3">
    <source>
        <dbReference type="Proteomes" id="UP000029708"/>
    </source>
</evidence>
<dbReference type="HOGENOM" id="CLU_153126_0_0_6"/>
<dbReference type="Proteomes" id="UP000029708">
    <property type="component" value="Unassembled WGS sequence"/>
</dbReference>
<name>A0A099CTJ8_9GAMM</name>
<dbReference type="AlphaFoldDB" id="A0A099CTJ8"/>
<dbReference type="EMBL" id="JROI01000014">
    <property type="protein sequence ID" value="KGI77084.1"/>
    <property type="molecule type" value="Genomic_DNA"/>
</dbReference>
<keyword evidence="3" id="KW-1185">Reference proteome</keyword>
<evidence type="ECO:0000313" key="2">
    <source>
        <dbReference type="EMBL" id="KGI77084.1"/>
    </source>
</evidence>
<feature type="transmembrane region" description="Helical" evidence="1">
    <location>
        <begin position="12"/>
        <end position="36"/>
    </location>
</feature>
<feature type="transmembrane region" description="Helical" evidence="1">
    <location>
        <begin position="115"/>
        <end position="135"/>
    </location>
</feature>
<keyword evidence="1" id="KW-0472">Membrane</keyword>
<organism evidence="2 3">
    <name type="scientific">Oleiagrimonas soli</name>
    <dbReference type="NCBI Taxonomy" id="1543381"/>
    <lineage>
        <taxon>Bacteria</taxon>
        <taxon>Pseudomonadati</taxon>
        <taxon>Pseudomonadota</taxon>
        <taxon>Gammaproteobacteria</taxon>
        <taxon>Lysobacterales</taxon>
        <taxon>Rhodanobacteraceae</taxon>
        <taxon>Oleiagrimonas</taxon>
    </lineage>
</organism>
<protein>
    <submittedName>
        <fullName evidence="2">Uncharacterized protein</fullName>
    </submittedName>
</protein>
<keyword evidence="1" id="KW-0812">Transmembrane</keyword>
<dbReference type="STRING" id="1543381.LF63_0112615"/>
<feature type="transmembrane region" description="Helical" evidence="1">
    <location>
        <begin position="61"/>
        <end position="83"/>
    </location>
</feature>